<feature type="transmembrane region" description="Helical" evidence="1">
    <location>
        <begin position="191"/>
        <end position="211"/>
    </location>
</feature>
<evidence type="ECO:0000256" key="1">
    <source>
        <dbReference type="SAM" id="Phobius"/>
    </source>
</evidence>
<name>A0ABW5WMP7_9FLAO</name>
<gene>
    <name evidence="2" type="ORF">ACFS5M_06005</name>
</gene>
<reference evidence="3" key="1">
    <citation type="journal article" date="2019" name="Int. J. Syst. Evol. Microbiol.">
        <title>The Global Catalogue of Microorganisms (GCM) 10K type strain sequencing project: providing services to taxonomists for standard genome sequencing and annotation.</title>
        <authorList>
            <consortium name="The Broad Institute Genomics Platform"/>
            <consortium name="The Broad Institute Genome Sequencing Center for Infectious Disease"/>
            <person name="Wu L."/>
            <person name="Ma J."/>
        </authorList>
    </citation>
    <scope>NUCLEOTIDE SEQUENCE [LARGE SCALE GENOMIC DNA]</scope>
    <source>
        <strain evidence="3">KCTC 32141</strain>
    </source>
</reference>
<feature type="transmembrane region" description="Helical" evidence="1">
    <location>
        <begin position="75"/>
        <end position="95"/>
    </location>
</feature>
<evidence type="ECO:0000313" key="3">
    <source>
        <dbReference type="Proteomes" id="UP001597533"/>
    </source>
</evidence>
<keyword evidence="1" id="KW-0472">Membrane</keyword>
<keyword evidence="1" id="KW-1133">Transmembrane helix</keyword>
<keyword evidence="1" id="KW-0812">Transmembrane</keyword>
<feature type="transmembrane region" description="Helical" evidence="1">
    <location>
        <begin position="131"/>
        <end position="151"/>
    </location>
</feature>
<sequence>MDCKNCNTILKDTDDFCNACGAKVIRNRLTVSNLFAHFSEQFLNYDNKFFQTFIQLFTKPEAVIGSYINGTRKKYVNVISYFAIAITVSGLQMYILNKFFPEALDIAFSGTGTNEATAALQQKNMQFVQEYQSIIMMLFVPIYALMARIVFFDNKKFNYTELLVIFMYILSQMTIVGAVIMIISANFGETIAGVGAMISIPLQIIYSAYCLKRLFKISVKKIIFRTLFFLLVLCVFFILFSILSAVLMFLTGDMQEVMEAQKAAREASGT</sequence>
<dbReference type="Proteomes" id="UP001597533">
    <property type="component" value="Unassembled WGS sequence"/>
</dbReference>
<dbReference type="Pfam" id="PF12412">
    <property type="entry name" value="DUF3667"/>
    <property type="match status" value="1"/>
</dbReference>
<dbReference type="EMBL" id="JBHUOV010000001">
    <property type="protein sequence ID" value="MFD2823214.1"/>
    <property type="molecule type" value="Genomic_DNA"/>
</dbReference>
<evidence type="ECO:0000313" key="2">
    <source>
        <dbReference type="EMBL" id="MFD2823214.1"/>
    </source>
</evidence>
<comment type="caution">
    <text evidence="2">The sequence shown here is derived from an EMBL/GenBank/DDBJ whole genome shotgun (WGS) entry which is preliminary data.</text>
</comment>
<proteinExistence type="predicted"/>
<protein>
    <submittedName>
        <fullName evidence="2">DUF3667 domain-containing protein</fullName>
    </submittedName>
</protein>
<feature type="transmembrane region" description="Helical" evidence="1">
    <location>
        <begin position="223"/>
        <end position="250"/>
    </location>
</feature>
<dbReference type="RefSeq" id="WP_183486783.1">
    <property type="nucleotide sequence ID" value="NZ_JBHUOV010000001.1"/>
</dbReference>
<feature type="transmembrane region" description="Helical" evidence="1">
    <location>
        <begin position="163"/>
        <end position="185"/>
    </location>
</feature>
<keyword evidence="3" id="KW-1185">Reference proteome</keyword>
<accession>A0ABW5WMP7</accession>
<dbReference type="InterPro" id="IPR022134">
    <property type="entry name" value="DUF3667"/>
</dbReference>
<organism evidence="2 3">
    <name type="scientific">Lacinutrix iliipiscaria</name>
    <dbReference type="NCBI Taxonomy" id="1230532"/>
    <lineage>
        <taxon>Bacteria</taxon>
        <taxon>Pseudomonadati</taxon>
        <taxon>Bacteroidota</taxon>
        <taxon>Flavobacteriia</taxon>
        <taxon>Flavobacteriales</taxon>
        <taxon>Flavobacteriaceae</taxon>
        <taxon>Lacinutrix</taxon>
    </lineage>
</organism>